<evidence type="ECO:0000313" key="1">
    <source>
        <dbReference type="EMBL" id="KAG0566363.1"/>
    </source>
</evidence>
<evidence type="ECO:0000313" key="2">
    <source>
        <dbReference type="Proteomes" id="UP000822688"/>
    </source>
</evidence>
<dbReference type="EMBL" id="CM026428">
    <property type="protein sequence ID" value="KAG0566363.1"/>
    <property type="molecule type" value="Genomic_DNA"/>
</dbReference>
<gene>
    <name evidence="1" type="ORF">KC19_7G058200</name>
</gene>
<sequence length="123" mass="13510">ERWTQVATRSATLPARLRDPQRESLALFRLMLSLAAPNLFSSVAPLFVSGSQASPGRSALFLDPSIFIARHFPTSTPAGILRGWYLCELWILAESGGRRLRVRSNGVSCVGHETGRRSYPVGI</sequence>
<proteinExistence type="predicted"/>
<organism evidence="1 2">
    <name type="scientific">Ceratodon purpureus</name>
    <name type="common">Fire moss</name>
    <name type="synonym">Dicranum purpureum</name>
    <dbReference type="NCBI Taxonomy" id="3225"/>
    <lineage>
        <taxon>Eukaryota</taxon>
        <taxon>Viridiplantae</taxon>
        <taxon>Streptophyta</taxon>
        <taxon>Embryophyta</taxon>
        <taxon>Bryophyta</taxon>
        <taxon>Bryophytina</taxon>
        <taxon>Bryopsida</taxon>
        <taxon>Dicranidae</taxon>
        <taxon>Pseudoditrichales</taxon>
        <taxon>Ditrichaceae</taxon>
        <taxon>Ceratodon</taxon>
    </lineage>
</organism>
<keyword evidence="2" id="KW-1185">Reference proteome</keyword>
<protein>
    <submittedName>
        <fullName evidence="1">Uncharacterized protein</fullName>
    </submittedName>
</protein>
<dbReference type="AlphaFoldDB" id="A0A8T0H502"/>
<reference evidence="1" key="1">
    <citation type="submission" date="2020-06" db="EMBL/GenBank/DDBJ databases">
        <title>WGS assembly of Ceratodon purpureus strain R40.</title>
        <authorList>
            <person name="Carey S.B."/>
            <person name="Jenkins J."/>
            <person name="Shu S."/>
            <person name="Lovell J.T."/>
            <person name="Sreedasyam A."/>
            <person name="Maumus F."/>
            <person name="Tiley G.P."/>
            <person name="Fernandez-Pozo N."/>
            <person name="Barry K."/>
            <person name="Chen C."/>
            <person name="Wang M."/>
            <person name="Lipzen A."/>
            <person name="Daum C."/>
            <person name="Saski C.A."/>
            <person name="Payton A.C."/>
            <person name="Mcbreen J.C."/>
            <person name="Conrad R.E."/>
            <person name="Kollar L.M."/>
            <person name="Olsson S."/>
            <person name="Huttunen S."/>
            <person name="Landis J.B."/>
            <person name="Wickett N.J."/>
            <person name="Johnson M.G."/>
            <person name="Rensing S.A."/>
            <person name="Grimwood J."/>
            <person name="Schmutz J."/>
            <person name="Mcdaniel S.F."/>
        </authorList>
    </citation>
    <scope>NUCLEOTIDE SEQUENCE</scope>
    <source>
        <strain evidence="1">R40</strain>
    </source>
</reference>
<feature type="non-terminal residue" evidence="1">
    <location>
        <position position="1"/>
    </location>
</feature>
<name>A0A8T0H502_CERPU</name>
<accession>A0A8T0H502</accession>
<comment type="caution">
    <text evidence="1">The sequence shown here is derived from an EMBL/GenBank/DDBJ whole genome shotgun (WGS) entry which is preliminary data.</text>
</comment>
<dbReference type="Proteomes" id="UP000822688">
    <property type="component" value="Chromosome 7"/>
</dbReference>